<dbReference type="AlphaFoldDB" id="A0A453N7W3"/>
<reference evidence="2" key="5">
    <citation type="journal article" date="2021" name="G3 (Bethesda)">
        <title>Aegilops tauschii genome assembly Aet v5.0 features greater sequence contiguity and improved annotation.</title>
        <authorList>
            <person name="Wang L."/>
            <person name="Zhu T."/>
            <person name="Rodriguez J.C."/>
            <person name="Deal K.R."/>
            <person name="Dubcovsky J."/>
            <person name="McGuire P.E."/>
            <person name="Lux T."/>
            <person name="Spannagl M."/>
            <person name="Mayer K.F.X."/>
            <person name="Baldrich P."/>
            <person name="Meyers B.C."/>
            <person name="Huo N."/>
            <person name="Gu Y.Q."/>
            <person name="Zhou H."/>
            <person name="Devos K.M."/>
            <person name="Bennetzen J.L."/>
            <person name="Unver T."/>
            <person name="Budak H."/>
            <person name="Gulick P.J."/>
            <person name="Galiba G."/>
            <person name="Kalapos B."/>
            <person name="Nelson D.R."/>
            <person name="Li P."/>
            <person name="You F.M."/>
            <person name="Luo M.C."/>
            <person name="Dvorak J."/>
        </authorList>
    </citation>
    <scope>NUCLEOTIDE SEQUENCE [LARGE SCALE GENOMIC DNA]</scope>
    <source>
        <strain evidence="2">cv. AL8/78</strain>
    </source>
</reference>
<dbReference type="EnsemblPlants" id="AET6Gv20260900.6">
    <property type="protein sequence ID" value="AET6Gv20260900.6"/>
    <property type="gene ID" value="AET6Gv20260900"/>
</dbReference>
<reference evidence="3" key="2">
    <citation type="journal article" date="2017" name="Nat. Plants">
        <title>The Aegilops tauschii genome reveals multiple impacts of transposons.</title>
        <authorList>
            <person name="Zhao G."/>
            <person name="Zou C."/>
            <person name="Li K."/>
            <person name="Wang K."/>
            <person name="Li T."/>
            <person name="Gao L."/>
            <person name="Zhang X."/>
            <person name="Wang H."/>
            <person name="Yang Z."/>
            <person name="Liu X."/>
            <person name="Jiang W."/>
            <person name="Mao L."/>
            <person name="Kong X."/>
            <person name="Jiao Y."/>
            <person name="Jia J."/>
        </authorList>
    </citation>
    <scope>NUCLEOTIDE SEQUENCE [LARGE SCALE GENOMIC DNA]</scope>
    <source>
        <strain evidence="3">cv. AL8/78</strain>
    </source>
</reference>
<evidence type="ECO:0000313" key="2">
    <source>
        <dbReference type="EnsemblPlants" id="AET6Gv20260900.6"/>
    </source>
</evidence>
<reference evidence="2" key="3">
    <citation type="journal article" date="2017" name="Nature">
        <title>Genome sequence of the progenitor of the wheat D genome Aegilops tauschii.</title>
        <authorList>
            <person name="Luo M.C."/>
            <person name="Gu Y.Q."/>
            <person name="Puiu D."/>
            <person name="Wang H."/>
            <person name="Twardziok S.O."/>
            <person name="Deal K.R."/>
            <person name="Huo N."/>
            <person name="Zhu T."/>
            <person name="Wang L."/>
            <person name="Wang Y."/>
            <person name="McGuire P.E."/>
            <person name="Liu S."/>
            <person name="Long H."/>
            <person name="Ramasamy R.K."/>
            <person name="Rodriguez J.C."/>
            <person name="Van S.L."/>
            <person name="Yuan L."/>
            <person name="Wang Z."/>
            <person name="Xia Z."/>
            <person name="Xiao L."/>
            <person name="Anderson O.D."/>
            <person name="Ouyang S."/>
            <person name="Liang Y."/>
            <person name="Zimin A.V."/>
            <person name="Pertea G."/>
            <person name="Qi P."/>
            <person name="Bennetzen J.L."/>
            <person name="Dai X."/>
            <person name="Dawson M.W."/>
            <person name="Muller H.G."/>
            <person name="Kugler K."/>
            <person name="Rivarola-Duarte L."/>
            <person name="Spannagl M."/>
            <person name="Mayer K.F.X."/>
            <person name="Lu F.H."/>
            <person name="Bevan M.W."/>
            <person name="Leroy P."/>
            <person name="Li P."/>
            <person name="You F.M."/>
            <person name="Sun Q."/>
            <person name="Liu Z."/>
            <person name="Lyons E."/>
            <person name="Wicker T."/>
            <person name="Salzberg S.L."/>
            <person name="Devos K.M."/>
            <person name="Dvorak J."/>
        </authorList>
    </citation>
    <scope>NUCLEOTIDE SEQUENCE [LARGE SCALE GENOMIC DNA]</scope>
    <source>
        <strain evidence="2">cv. AL8/78</strain>
    </source>
</reference>
<reference evidence="2" key="4">
    <citation type="submission" date="2019-03" db="UniProtKB">
        <authorList>
            <consortium name="EnsemblPlants"/>
        </authorList>
    </citation>
    <scope>IDENTIFICATION</scope>
</reference>
<organism evidence="2 3">
    <name type="scientific">Aegilops tauschii subsp. strangulata</name>
    <name type="common">Goatgrass</name>
    <dbReference type="NCBI Taxonomy" id="200361"/>
    <lineage>
        <taxon>Eukaryota</taxon>
        <taxon>Viridiplantae</taxon>
        <taxon>Streptophyta</taxon>
        <taxon>Embryophyta</taxon>
        <taxon>Tracheophyta</taxon>
        <taxon>Spermatophyta</taxon>
        <taxon>Magnoliopsida</taxon>
        <taxon>Liliopsida</taxon>
        <taxon>Poales</taxon>
        <taxon>Poaceae</taxon>
        <taxon>BOP clade</taxon>
        <taxon>Pooideae</taxon>
        <taxon>Triticodae</taxon>
        <taxon>Triticeae</taxon>
        <taxon>Triticinae</taxon>
        <taxon>Aegilops</taxon>
    </lineage>
</organism>
<accession>A0A453N7W3</accession>
<proteinExistence type="predicted"/>
<feature type="region of interest" description="Disordered" evidence="1">
    <location>
        <begin position="26"/>
        <end position="50"/>
    </location>
</feature>
<evidence type="ECO:0000313" key="3">
    <source>
        <dbReference type="Proteomes" id="UP000015105"/>
    </source>
</evidence>
<keyword evidence="3" id="KW-1185">Reference proteome</keyword>
<dbReference type="Gramene" id="AET6Gv20260900.6">
    <property type="protein sequence ID" value="AET6Gv20260900.6"/>
    <property type="gene ID" value="AET6Gv20260900"/>
</dbReference>
<sequence length="281" mass="28407">MPPPIVSGASALGVCVDPAGWAPDSASQVAGGAARGPQHASSSATKGSKVRPFRTSDVGVMLGGGCLGAAGCAGACLAAPTPGARWAAQVGQWPGVAAAPAVDGSMVAWQVGYGGGWRPGVGLSVGCRPSTPLLVVRTLRPSKGWPSPSYGPLLVLRPVRKTELVSHTVSQDRARLAHGIVVPSSPRARCCRTGRWSQLWPAYWVSALGVAQGCESGDLSARLFGWGSGRSRVRWCQGLGCRGGGPGGGCAVLSGGGRGVVLPSGHGVWAAWSSGCGVRWR</sequence>
<protein>
    <submittedName>
        <fullName evidence="2">Uncharacterized protein</fullName>
    </submittedName>
</protein>
<dbReference type="Proteomes" id="UP000015105">
    <property type="component" value="Chromosome 6D"/>
</dbReference>
<evidence type="ECO:0000256" key="1">
    <source>
        <dbReference type="SAM" id="MobiDB-lite"/>
    </source>
</evidence>
<reference evidence="3" key="1">
    <citation type="journal article" date="2014" name="Science">
        <title>Ancient hybridizations among the ancestral genomes of bread wheat.</title>
        <authorList>
            <consortium name="International Wheat Genome Sequencing Consortium,"/>
            <person name="Marcussen T."/>
            <person name="Sandve S.R."/>
            <person name="Heier L."/>
            <person name="Spannagl M."/>
            <person name="Pfeifer M."/>
            <person name="Jakobsen K.S."/>
            <person name="Wulff B.B."/>
            <person name="Steuernagel B."/>
            <person name="Mayer K.F."/>
            <person name="Olsen O.A."/>
        </authorList>
    </citation>
    <scope>NUCLEOTIDE SEQUENCE [LARGE SCALE GENOMIC DNA]</scope>
    <source>
        <strain evidence="3">cv. AL8/78</strain>
    </source>
</reference>
<name>A0A453N7W3_AEGTS</name>